<dbReference type="Proteomes" id="UP000284277">
    <property type="component" value="Unassembled WGS sequence"/>
</dbReference>
<organism evidence="5 6">
    <name type="scientific">Lacrimispora algidixylanolytica</name>
    <dbReference type="NCBI Taxonomy" id="94868"/>
    <lineage>
        <taxon>Bacteria</taxon>
        <taxon>Bacillati</taxon>
        <taxon>Bacillota</taxon>
        <taxon>Clostridia</taxon>
        <taxon>Lachnospirales</taxon>
        <taxon>Lachnospiraceae</taxon>
        <taxon>Lacrimispora</taxon>
    </lineage>
</organism>
<proteinExistence type="predicted"/>
<evidence type="ECO:0000256" key="3">
    <source>
        <dbReference type="ARBA" id="ARBA00023163"/>
    </source>
</evidence>
<name>A0A419SZZ2_9FIRM</name>
<gene>
    <name evidence="5" type="ORF">BET01_05505</name>
</gene>
<evidence type="ECO:0000313" key="5">
    <source>
        <dbReference type="EMBL" id="RKD30772.1"/>
    </source>
</evidence>
<dbReference type="GO" id="GO:0003700">
    <property type="term" value="F:DNA-binding transcription factor activity"/>
    <property type="evidence" value="ECO:0007669"/>
    <property type="project" value="InterPro"/>
</dbReference>
<dbReference type="InterPro" id="IPR018060">
    <property type="entry name" value="HTH_AraC"/>
</dbReference>
<protein>
    <recommendedName>
        <fullName evidence="4">HTH araC/xylS-type domain-containing protein</fullName>
    </recommendedName>
</protein>
<dbReference type="EMBL" id="MCIA01000030">
    <property type="protein sequence ID" value="RKD30772.1"/>
    <property type="molecule type" value="Genomic_DNA"/>
</dbReference>
<feature type="domain" description="HTH araC/xylS-type" evidence="4">
    <location>
        <begin position="9"/>
        <end position="110"/>
    </location>
</feature>
<evidence type="ECO:0000256" key="2">
    <source>
        <dbReference type="ARBA" id="ARBA00023125"/>
    </source>
</evidence>
<dbReference type="SMART" id="SM00342">
    <property type="entry name" value="HTH_ARAC"/>
    <property type="match status" value="1"/>
</dbReference>
<evidence type="ECO:0000256" key="1">
    <source>
        <dbReference type="ARBA" id="ARBA00023015"/>
    </source>
</evidence>
<sequence>MVEKKSAIKDVTEYIEAKMSLEERLDLETIATHAGYSKFHLNRMFFEMTGCTLHRYIKERRLSEAARKLVEEETYSISDIAFEASYQSQQAFTLAFKQAFGCTPKTYRENGICKELRRMEIISRQADERRCAA</sequence>
<dbReference type="InterPro" id="IPR009057">
    <property type="entry name" value="Homeodomain-like_sf"/>
</dbReference>
<dbReference type="Gene3D" id="1.10.10.60">
    <property type="entry name" value="Homeodomain-like"/>
    <property type="match status" value="2"/>
</dbReference>
<comment type="caution">
    <text evidence="5">The sequence shown here is derived from an EMBL/GenBank/DDBJ whole genome shotgun (WGS) entry which is preliminary data.</text>
</comment>
<dbReference type="GO" id="GO:0043565">
    <property type="term" value="F:sequence-specific DNA binding"/>
    <property type="evidence" value="ECO:0007669"/>
    <property type="project" value="InterPro"/>
</dbReference>
<reference evidence="5 6" key="1">
    <citation type="submission" date="2016-08" db="EMBL/GenBank/DDBJ databases">
        <title>A new outlook on sporulation: Clostridium algidixylanolyticum.</title>
        <authorList>
            <person name="Poppleton D.I."/>
            <person name="Gribaldo S."/>
        </authorList>
    </citation>
    <scope>NUCLEOTIDE SEQUENCE [LARGE SCALE GENOMIC DNA]</scope>
    <source>
        <strain evidence="5 6">SPL73</strain>
    </source>
</reference>
<dbReference type="PANTHER" id="PTHR47504">
    <property type="entry name" value="RIGHT ORIGIN-BINDING PROTEIN"/>
    <property type="match status" value="1"/>
</dbReference>
<evidence type="ECO:0000259" key="4">
    <source>
        <dbReference type="PROSITE" id="PS01124"/>
    </source>
</evidence>
<keyword evidence="1" id="KW-0805">Transcription regulation</keyword>
<keyword evidence="3" id="KW-0804">Transcription</keyword>
<dbReference type="SUPFAM" id="SSF46689">
    <property type="entry name" value="Homeodomain-like"/>
    <property type="match status" value="2"/>
</dbReference>
<keyword evidence="6" id="KW-1185">Reference proteome</keyword>
<keyword evidence="2" id="KW-0238">DNA-binding</keyword>
<dbReference type="Pfam" id="PF12833">
    <property type="entry name" value="HTH_18"/>
    <property type="match status" value="1"/>
</dbReference>
<dbReference type="AlphaFoldDB" id="A0A419SZZ2"/>
<evidence type="ECO:0000313" key="6">
    <source>
        <dbReference type="Proteomes" id="UP000284277"/>
    </source>
</evidence>
<dbReference type="InterPro" id="IPR020449">
    <property type="entry name" value="Tscrpt_reg_AraC-type_HTH"/>
</dbReference>
<dbReference type="PRINTS" id="PR00032">
    <property type="entry name" value="HTHARAC"/>
</dbReference>
<dbReference type="OrthoDB" id="8365150at2"/>
<accession>A0A419SZZ2</accession>
<dbReference type="InterPro" id="IPR050959">
    <property type="entry name" value="MarA-like"/>
</dbReference>
<dbReference type="PANTHER" id="PTHR47504:SF5">
    <property type="entry name" value="RIGHT ORIGIN-BINDING PROTEIN"/>
    <property type="match status" value="1"/>
</dbReference>
<dbReference type="RefSeq" id="WP_120197562.1">
    <property type="nucleotide sequence ID" value="NZ_MCIA01000030.1"/>
</dbReference>
<dbReference type="PROSITE" id="PS01124">
    <property type="entry name" value="HTH_ARAC_FAMILY_2"/>
    <property type="match status" value="1"/>
</dbReference>